<evidence type="ECO:0000313" key="5">
    <source>
        <dbReference type="Proteomes" id="UP000266691"/>
    </source>
</evidence>
<keyword evidence="2" id="KW-0812">Transmembrane</keyword>
<accession>A0A3A1NMT3</accession>
<dbReference type="EMBL" id="VNWK01000013">
    <property type="protein sequence ID" value="TXJ98780.1"/>
    <property type="molecule type" value="Genomic_DNA"/>
</dbReference>
<evidence type="ECO:0000313" key="3">
    <source>
        <dbReference type="EMBL" id="RIV46014.1"/>
    </source>
</evidence>
<name>A0A3A1NMT3_9FLAO</name>
<proteinExistence type="predicted"/>
<keyword evidence="2" id="KW-1133">Transmembrane helix</keyword>
<dbReference type="Proteomes" id="UP000321621">
    <property type="component" value="Unassembled WGS sequence"/>
</dbReference>
<feature type="transmembrane region" description="Helical" evidence="2">
    <location>
        <begin position="86"/>
        <end position="103"/>
    </location>
</feature>
<protein>
    <submittedName>
        <fullName evidence="3">Uncharacterized protein</fullName>
    </submittedName>
</protein>
<dbReference type="AlphaFoldDB" id="A0A3A1NMT3"/>
<dbReference type="Pfam" id="PF20503">
    <property type="entry name" value="DUF6730"/>
    <property type="match status" value="1"/>
</dbReference>
<evidence type="ECO:0000313" key="4">
    <source>
        <dbReference type="EMBL" id="TXJ98780.1"/>
    </source>
</evidence>
<evidence type="ECO:0000256" key="1">
    <source>
        <dbReference type="SAM" id="Coils"/>
    </source>
</evidence>
<reference evidence="4 6" key="2">
    <citation type="submission" date="2019-07" db="EMBL/GenBank/DDBJ databases">
        <title>Draft genome of two Muricauda strains isolated from deep sea.</title>
        <authorList>
            <person name="Sun C."/>
        </authorList>
    </citation>
    <scope>NUCLEOTIDE SEQUENCE [LARGE SCALE GENOMIC DNA]</scope>
    <source>
        <strain evidence="4 6">72</strain>
    </source>
</reference>
<evidence type="ECO:0000256" key="2">
    <source>
        <dbReference type="SAM" id="Phobius"/>
    </source>
</evidence>
<keyword evidence="6" id="KW-1185">Reference proteome</keyword>
<dbReference type="Proteomes" id="UP000266691">
    <property type="component" value="Unassembled WGS sequence"/>
</dbReference>
<feature type="coiled-coil region" evidence="1">
    <location>
        <begin position="8"/>
        <end position="38"/>
    </location>
</feature>
<dbReference type="OrthoDB" id="1449890at2"/>
<dbReference type="InterPro" id="IPR046617">
    <property type="entry name" value="DUF6730"/>
</dbReference>
<comment type="caution">
    <text evidence="3">The sequence shown here is derived from an EMBL/GenBank/DDBJ whole genome shotgun (WGS) entry which is preliminary data.</text>
</comment>
<dbReference type="EMBL" id="QXFI01000013">
    <property type="protein sequence ID" value="RIV46014.1"/>
    <property type="molecule type" value="Genomic_DNA"/>
</dbReference>
<evidence type="ECO:0000313" key="6">
    <source>
        <dbReference type="Proteomes" id="UP000321621"/>
    </source>
</evidence>
<keyword evidence="2" id="KW-0472">Membrane</keyword>
<keyword evidence="1" id="KW-0175">Coiled coil</keyword>
<dbReference type="RefSeq" id="WP_119646492.1">
    <property type="nucleotide sequence ID" value="NZ_QXFI01000013.1"/>
</dbReference>
<organism evidence="3 5">
    <name type="scientific">Flagellimonas pelagia</name>
    <dbReference type="NCBI Taxonomy" id="2306998"/>
    <lineage>
        <taxon>Bacteria</taxon>
        <taxon>Pseudomonadati</taxon>
        <taxon>Bacteroidota</taxon>
        <taxon>Flavobacteriia</taxon>
        <taxon>Flavobacteriales</taxon>
        <taxon>Flavobacteriaceae</taxon>
        <taxon>Flagellimonas</taxon>
    </lineage>
</organism>
<gene>
    <name evidence="3" type="ORF">D2V05_05450</name>
    <name evidence="4" type="ORF">FQ017_05405</name>
</gene>
<reference evidence="3 5" key="1">
    <citation type="submission" date="2018-08" db="EMBL/GenBank/DDBJ databases">
        <title>Proposal of Muricauda 72 sp.nov. and Muricauda NH166 sp.nov., isolated from seawater.</title>
        <authorList>
            <person name="Cheng H."/>
            <person name="Wu Y.-H."/>
            <person name="Guo L.-L."/>
            <person name="Xu X.-W."/>
        </authorList>
    </citation>
    <scope>NUCLEOTIDE SEQUENCE [LARGE SCALE GENOMIC DNA]</scope>
    <source>
        <strain evidence="3 5">72</strain>
    </source>
</reference>
<sequence length="151" mass="17533">MAKLDEIAELLTEEIRSFETSVNRLEKLQQEIKTLKIQPDSSGIDHILKGYNDSQKKVMEEQNKLLANVIYHTKRSMALPKWSVKLFWALSVIILLILVYALFQVSRISEKEEAAFSEGESNAVRHYERFMEENAEAGVLYEEWRNAKGKK</sequence>